<feature type="compositionally biased region" description="Basic and acidic residues" evidence="1">
    <location>
        <begin position="369"/>
        <end position="379"/>
    </location>
</feature>
<reference evidence="4" key="1">
    <citation type="submission" date="2023-07" db="EMBL/GenBank/DDBJ databases">
        <authorList>
            <person name="Colorado M.A."/>
            <person name="Villamil L.M."/>
            <person name="Melo J.F."/>
            <person name="Rodriguez J.A."/>
            <person name="Ruiz R.Y."/>
        </authorList>
    </citation>
    <scope>NUCLEOTIDE SEQUENCE [LARGE SCALE GENOMIC DNA]</scope>
    <source>
        <strain evidence="4">C33</strain>
    </source>
</reference>
<dbReference type="Pfam" id="PF03432">
    <property type="entry name" value="Relaxase"/>
    <property type="match status" value="1"/>
</dbReference>
<feature type="region of interest" description="Disordered" evidence="1">
    <location>
        <begin position="266"/>
        <end position="302"/>
    </location>
</feature>
<gene>
    <name evidence="3" type="ORF">RFV38_13355</name>
</gene>
<feature type="compositionally biased region" description="Basic and acidic residues" evidence="1">
    <location>
        <begin position="334"/>
        <end position="358"/>
    </location>
</feature>
<proteinExistence type="predicted"/>
<dbReference type="Gene3D" id="3.30.930.30">
    <property type="match status" value="1"/>
</dbReference>
<dbReference type="InterPro" id="IPR005094">
    <property type="entry name" value="Endonuclease_MobA/VirD2"/>
</dbReference>
<dbReference type="Proteomes" id="UP001279681">
    <property type="component" value="Unassembled WGS sequence"/>
</dbReference>
<feature type="domain" description="MobA/VirD2-like nuclease" evidence="2">
    <location>
        <begin position="30"/>
        <end position="147"/>
    </location>
</feature>
<evidence type="ECO:0000313" key="4">
    <source>
        <dbReference type="Proteomes" id="UP001279681"/>
    </source>
</evidence>
<dbReference type="RefSeq" id="WP_320314796.1">
    <property type="nucleotide sequence ID" value="NZ_JAVIKH010000050.1"/>
</dbReference>
<evidence type="ECO:0000313" key="3">
    <source>
        <dbReference type="EMBL" id="MDX8337466.1"/>
    </source>
</evidence>
<evidence type="ECO:0000256" key="1">
    <source>
        <dbReference type="SAM" id="MobiDB-lite"/>
    </source>
</evidence>
<evidence type="ECO:0000259" key="2">
    <source>
        <dbReference type="Pfam" id="PF03432"/>
    </source>
</evidence>
<feature type="region of interest" description="Disordered" evidence="1">
    <location>
        <begin position="334"/>
        <end position="379"/>
    </location>
</feature>
<organism evidence="3 4">
    <name type="scientific">Candidatus Cetobacterium colombiensis</name>
    <dbReference type="NCBI Taxonomy" id="3073100"/>
    <lineage>
        <taxon>Bacteria</taxon>
        <taxon>Fusobacteriati</taxon>
        <taxon>Fusobacteriota</taxon>
        <taxon>Fusobacteriia</taxon>
        <taxon>Fusobacteriales</taxon>
        <taxon>Fusobacteriaceae</taxon>
        <taxon>Cetobacterium</taxon>
    </lineage>
</organism>
<feature type="compositionally biased region" description="Basic and acidic residues" evidence="1">
    <location>
        <begin position="283"/>
        <end position="302"/>
    </location>
</feature>
<protein>
    <submittedName>
        <fullName evidence="3">Relaxase/mobilization nuclease domain-containing protein</fullName>
    </submittedName>
</protein>
<dbReference type="EMBL" id="JAVIKH010000050">
    <property type="protein sequence ID" value="MDX8337466.1"/>
    <property type="molecule type" value="Genomic_DNA"/>
</dbReference>
<comment type="caution">
    <text evidence="3">The sequence shown here is derived from an EMBL/GenBank/DDBJ whole genome shotgun (WGS) entry which is preliminary data.</text>
</comment>
<name>A0ABU4WD55_9FUSO</name>
<accession>A0ABU4WD55</accession>
<keyword evidence="4" id="KW-1185">Reference proteome</keyword>
<sequence>MAILKGIGNPSSKSGGAKSALEYVGKKADLTKGIYCSNDWKEAFNDFQNTKEFYNKENGRQYLHYVQSFKEGEVTPEEALELTEKFCNKIIKDNEVFLAVHTDQKHIHCHVIVNSVSYVDGHKFQCSRNDLEKWKEISNEINKDHGLEIPQKTTEQGKIIAWKKEQYMALKKSLENKEVPNDSLNLVNSILEISKCCQNKNEFIEKMDSKGYQVDWQDHKKNITFTVSENILTGKKNKFRLNTLGKTFNHEILSKEGLENEFSKTREQYERPELSRVNTGKQPIERTTNELSKHQPETGFRTKVDDRAIQQNGIITRESFRESFGLRRVNTLDDKRHERESKRLAEESERELKSRNEQQQRNSNKIKRKINDRGFDITD</sequence>